<accession>A0A2P5SYR2</accession>
<name>A0A2P5SYR2_9GAMM</name>
<evidence type="ECO:0000256" key="2">
    <source>
        <dbReference type="ARBA" id="ARBA00010447"/>
    </source>
</evidence>
<comment type="caution">
    <text evidence="12">The sequence shown here is derived from an EMBL/GenBank/DDBJ whole genome shotgun (WGS) entry which is preliminary data.</text>
</comment>
<dbReference type="OrthoDB" id="9808002at2"/>
<dbReference type="InterPro" id="IPR015424">
    <property type="entry name" value="PyrdxlP-dep_Trfase"/>
</dbReference>
<organism evidence="12 13">
    <name type="scientific">Candidatus Pantoea edessiphila</name>
    <dbReference type="NCBI Taxonomy" id="2044610"/>
    <lineage>
        <taxon>Bacteria</taxon>
        <taxon>Pseudomonadati</taxon>
        <taxon>Pseudomonadota</taxon>
        <taxon>Gammaproteobacteria</taxon>
        <taxon>Enterobacterales</taxon>
        <taxon>Erwiniaceae</taxon>
        <taxon>Pantoea</taxon>
    </lineage>
</organism>
<feature type="domain" description="Aminotransferase class V" evidence="11">
    <location>
        <begin position="27"/>
        <end position="393"/>
    </location>
</feature>
<dbReference type="SUPFAM" id="SSF53383">
    <property type="entry name" value="PLP-dependent transferases"/>
    <property type="match status" value="1"/>
</dbReference>
<evidence type="ECO:0000256" key="10">
    <source>
        <dbReference type="RuleBase" id="RU004506"/>
    </source>
</evidence>
<evidence type="ECO:0000256" key="4">
    <source>
        <dbReference type="ARBA" id="ARBA00022490"/>
    </source>
</evidence>
<dbReference type="GO" id="GO:0006534">
    <property type="term" value="P:cysteine metabolic process"/>
    <property type="evidence" value="ECO:0007669"/>
    <property type="project" value="UniProtKB-UniRule"/>
</dbReference>
<protein>
    <recommendedName>
        <fullName evidence="3 10">Cysteine desulfurase</fullName>
        <ecNumber evidence="3 10">2.8.1.7</ecNumber>
    </recommendedName>
</protein>
<dbReference type="InterPro" id="IPR000192">
    <property type="entry name" value="Aminotrans_V_dom"/>
</dbReference>
<dbReference type="CDD" id="cd06453">
    <property type="entry name" value="SufS_like"/>
    <property type="match status" value="1"/>
</dbReference>
<comment type="cofactor">
    <cofactor evidence="1 9">
        <name>pyridoxal 5'-phosphate</name>
        <dbReference type="ChEBI" id="CHEBI:597326"/>
    </cofactor>
</comment>
<dbReference type="InterPro" id="IPR015421">
    <property type="entry name" value="PyrdxlP-dep_Trfase_major"/>
</dbReference>
<keyword evidence="6 10" id="KW-0663">Pyridoxal phosphate</keyword>
<evidence type="ECO:0000256" key="7">
    <source>
        <dbReference type="ARBA" id="ARBA00023239"/>
    </source>
</evidence>
<gene>
    <name evidence="12" type="ORF">CRV11_00910</name>
</gene>
<dbReference type="AlphaFoldDB" id="A0A2P5SYR2"/>
<dbReference type="Pfam" id="PF00266">
    <property type="entry name" value="Aminotran_5"/>
    <property type="match status" value="1"/>
</dbReference>
<keyword evidence="7" id="KW-0456">Lyase</keyword>
<evidence type="ECO:0000256" key="3">
    <source>
        <dbReference type="ARBA" id="ARBA00012239"/>
    </source>
</evidence>
<dbReference type="GO" id="GO:0031071">
    <property type="term" value="F:cysteine desulfurase activity"/>
    <property type="evidence" value="ECO:0007669"/>
    <property type="project" value="UniProtKB-UniRule"/>
</dbReference>
<dbReference type="NCBIfam" id="TIGR01979">
    <property type="entry name" value="sufS"/>
    <property type="match status" value="1"/>
</dbReference>
<dbReference type="GO" id="GO:0016829">
    <property type="term" value="F:lyase activity"/>
    <property type="evidence" value="ECO:0007669"/>
    <property type="project" value="UniProtKB-KW"/>
</dbReference>
<sequence length="406" mass="45247">MTNFNLELIRNDFPIFKRKINGHYLAYFDNAASSQRPSAVIDAEKLFNQNNYANVHRGVHTLSAQATILMENVRNQVARFINASSKDEIIFVKGTTEGINLIANSWGSKITHKDNIIITEMEHHSNIVPWQLLAKRVKAEIRILPLKGGILCLETLSRLIDSNTRLLALTHVSNVIGVTNPIKKIIDLIKSCGIITVIDGAQAVMHHGVDVQDLGCDFYVFSGHKIYGPTGIGILYGRKNILNDMPPWEGGGAMINNVKLPYGTTWNDIPWRFEAGTPNISGIVGLGAALNYIKNLGLDVINKRETSLCQYAQKKLSLIPNITLYSHLNSVGIISFNLGKHHAFDVGSFLDQYGIAIRTGHHCAMPLMRYYKVTAMCRASLAFYNSEQEIDRLVSSLIRINHLLNN</sequence>
<comment type="similarity">
    <text evidence="2 10">Belongs to the class-V pyridoxal-phosphate-dependent aminotransferase family. Csd subfamily.</text>
</comment>
<dbReference type="Proteomes" id="UP000296034">
    <property type="component" value="Unassembled WGS sequence"/>
</dbReference>
<dbReference type="Gene3D" id="3.90.1150.10">
    <property type="entry name" value="Aspartate Aminotransferase, domain 1"/>
    <property type="match status" value="1"/>
</dbReference>
<keyword evidence="4" id="KW-0963">Cytoplasm</keyword>
<proteinExistence type="inferred from homology"/>
<evidence type="ECO:0000256" key="5">
    <source>
        <dbReference type="ARBA" id="ARBA00022679"/>
    </source>
</evidence>
<evidence type="ECO:0000256" key="1">
    <source>
        <dbReference type="ARBA" id="ARBA00001933"/>
    </source>
</evidence>
<dbReference type="RefSeq" id="WP_136131476.1">
    <property type="nucleotide sequence ID" value="NZ_PDKS01000001.1"/>
</dbReference>
<dbReference type="InterPro" id="IPR015422">
    <property type="entry name" value="PyrdxlP-dep_Trfase_small"/>
</dbReference>
<dbReference type="EMBL" id="PDKS01000001">
    <property type="protein sequence ID" value="PPI87481.1"/>
    <property type="molecule type" value="Genomic_DNA"/>
</dbReference>
<dbReference type="PANTHER" id="PTHR43586:SF25">
    <property type="entry name" value="CYSTEINE DESULFURASE"/>
    <property type="match status" value="1"/>
</dbReference>
<dbReference type="PROSITE" id="PS00595">
    <property type="entry name" value="AA_TRANSFER_CLASS_5"/>
    <property type="match status" value="1"/>
</dbReference>
<dbReference type="EC" id="2.8.1.7" evidence="3 10"/>
<evidence type="ECO:0000256" key="6">
    <source>
        <dbReference type="ARBA" id="ARBA00022898"/>
    </source>
</evidence>
<dbReference type="GO" id="GO:0030170">
    <property type="term" value="F:pyridoxal phosphate binding"/>
    <property type="evidence" value="ECO:0007669"/>
    <property type="project" value="UniProtKB-UniRule"/>
</dbReference>
<evidence type="ECO:0000256" key="8">
    <source>
        <dbReference type="ARBA" id="ARBA00050776"/>
    </source>
</evidence>
<evidence type="ECO:0000313" key="13">
    <source>
        <dbReference type="Proteomes" id="UP000296034"/>
    </source>
</evidence>
<comment type="function">
    <text evidence="10">Catalyzes the removal of elemental sulfur and selenium atoms from L-cysteine, L-cystine, L-selenocysteine, and L-selenocystine to produce L-alanine.</text>
</comment>
<dbReference type="Gene3D" id="3.40.640.10">
    <property type="entry name" value="Type I PLP-dependent aspartate aminotransferase-like (Major domain)"/>
    <property type="match status" value="1"/>
</dbReference>
<evidence type="ECO:0000313" key="12">
    <source>
        <dbReference type="EMBL" id="PPI87481.1"/>
    </source>
</evidence>
<dbReference type="PANTHER" id="PTHR43586">
    <property type="entry name" value="CYSTEINE DESULFURASE"/>
    <property type="match status" value="1"/>
</dbReference>
<evidence type="ECO:0000259" key="11">
    <source>
        <dbReference type="Pfam" id="PF00266"/>
    </source>
</evidence>
<dbReference type="InterPro" id="IPR010970">
    <property type="entry name" value="Cys_dSase_SufS"/>
</dbReference>
<keyword evidence="5 10" id="KW-0808">Transferase</keyword>
<evidence type="ECO:0000256" key="9">
    <source>
        <dbReference type="RuleBase" id="RU004504"/>
    </source>
</evidence>
<comment type="catalytic activity">
    <reaction evidence="8 10">
        <text>(sulfur carrier)-H + L-cysteine = (sulfur carrier)-SH + L-alanine</text>
        <dbReference type="Rhea" id="RHEA:43892"/>
        <dbReference type="Rhea" id="RHEA-COMP:14737"/>
        <dbReference type="Rhea" id="RHEA-COMP:14739"/>
        <dbReference type="ChEBI" id="CHEBI:29917"/>
        <dbReference type="ChEBI" id="CHEBI:35235"/>
        <dbReference type="ChEBI" id="CHEBI:57972"/>
        <dbReference type="ChEBI" id="CHEBI:64428"/>
        <dbReference type="EC" id="2.8.1.7"/>
    </reaction>
</comment>
<dbReference type="InterPro" id="IPR020578">
    <property type="entry name" value="Aminotrans_V_PyrdxlP_BS"/>
</dbReference>
<reference evidence="12 13" key="1">
    <citation type="journal article" date="2018" name="Genome Biol. Evol.">
        <title>Cladogenesis and Genomic Streamlining in Extracellular Endosymbionts of Tropical Stink Bugs.</title>
        <authorList>
            <person name="Otero-Bravo A."/>
            <person name="Goffredi S."/>
            <person name="Sabree Z.L."/>
        </authorList>
    </citation>
    <scope>NUCLEOTIDE SEQUENCE [LARGE SCALE GENOMIC DNA]</scope>
    <source>
        <strain evidence="12 13">SoET</strain>
    </source>
</reference>